<comment type="caution">
    <text evidence="1">The sequence shown here is derived from an EMBL/GenBank/DDBJ whole genome shotgun (WGS) entry which is preliminary data.</text>
</comment>
<evidence type="ECO:0000313" key="1">
    <source>
        <dbReference type="EMBL" id="KAK0458430.1"/>
    </source>
</evidence>
<gene>
    <name evidence="1" type="ORF">EV420DRAFT_1747963</name>
</gene>
<proteinExistence type="predicted"/>
<name>A0AA39KEE3_ARMTA</name>
<dbReference type="Proteomes" id="UP001175211">
    <property type="component" value="Unassembled WGS sequence"/>
</dbReference>
<sequence length="187" mass="20500">MSSAVLPSRERCIHATDNIQQCQCPWFASLLLDPHICGRCGHGIHTHVDYVSMVVNHYPPTQCAAYVQKTPLTQCCTCETWLYDHVAINNPFRHAEPWNVLDNFAENNDASHGVDAINHPNDAINGPFTPFSPVHSDIDASYHDANLTPSTAAPIFSPIPRHAFGTYNDAGNVPLTPHMSSPSASNT</sequence>
<dbReference type="GeneID" id="85363766"/>
<reference evidence="1" key="1">
    <citation type="submission" date="2023-06" db="EMBL/GenBank/DDBJ databases">
        <authorList>
            <consortium name="Lawrence Berkeley National Laboratory"/>
            <person name="Ahrendt S."/>
            <person name="Sahu N."/>
            <person name="Indic B."/>
            <person name="Wong-Bajracharya J."/>
            <person name="Merenyi Z."/>
            <person name="Ke H.-M."/>
            <person name="Monk M."/>
            <person name="Kocsube S."/>
            <person name="Drula E."/>
            <person name="Lipzen A."/>
            <person name="Balint B."/>
            <person name="Henrissat B."/>
            <person name="Andreopoulos B."/>
            <person name="Martin F.M."/>
            <person name="Harder C.B."/>
            <person name="Rigling D."/>
            <person name="Ford K.L."/>
            <person name="Foster G.D."/>
            <person name="Pangilinan J."/>
            <person name="Papanicolaou A."/>
            <person name="Barry K."/>
            <person name="LaButti K."/>
            <person name="Viragh M."/>
            <person name="Koriabine M."/>
            <person name="Yan M."/>
            <person name="Riley R."/>
            <person name="Champramary S."/>
            <person name="Plett K.L."/>
            <person name="Tsai I.J."/>
            <person name="Slot J."/>
            <person name="Sipos G."/>
            <person name="Plett J."/>
            <person name="Nagy L.G."/>
            <person name="Grigoriev I.V."/>
        </authorList>
    </citation>
    <scope>NUCLEOTIDE SEQUENCE</scope>
    <source>
        <strain evidence="1">CCBAS 213</strain>
    </source>
</reference>
<dbReference type="RefSeq" id="XP_060330700.1">
    <property type="nucleotide sequence ID" value="XM_060480218.1"/>
</dbReference>
<keyword evidence="2" id="KW-1185">Reference proteome</keyword>
<organism evidence="1 2">
    <name type="scientific">Armillaria tabescens</name>
    <name type="common">Ringless honey mushroom</name>
    <name type="synonym">Agaricus tabescens</name>
    <dbReference type="NCBI Taxonomy" id="1929756"/>
    <lineage>
        <taxon>Eukaryota</taxon>
        <taxon>Fungi</taxon>
        <taxon>Dikarya</taxon>
        <taxon>Basidiomycota</taxon>
        <taxon>Agaricomycotina</taxon>
        <taxon>Agaricomycetes</taxon>
        <taxon>Agaricomycetidae</taxon>
        <taxon>Agaricales</taxon>
        <taxon>Marasmiineae</taxon>
        <taxon>Physalacriaceae</taxon>
        <taxon>Desarmillaria</taxon>
    </lineage>
</organism>
<feature type="non-terminal residue" evidence="1">
    <location>
        <position position="187"/>
    </location>
</feature>
<protein>
    <submittedName>
        <fullName evidence="1">Uncharacterized protein</fullName>
    </submittedName>
</protein>
<evidence type="ECO:0000313" key="2">
    <source>
        <dbReference type="Proteomes" id="UP001175211"/>
    </source>
</evidence>
<accession>A0AA39KEE3</accession>
<dbReference type="EMBL" id="JAUEPS010000017">
    <property type="protein sequence ID" value="KAK0458430.1"/>
    <property type="molecule type" value="Genomic_DNA"/>
</dbReference>
<dbReference type="AlphaFoldDB" id="A0AA39KEE3"/>